<dbReference type="STRING" id="44689.Q86I18"/>
<dbReference type="SMR" id="Q86I18"/>
<dbReference type="AlphaFoldDB" id="Q86I18"/>
<dbReference type="dictyBase" id="DDB_G0275063"/>
<feature type="chain" id="PRO_5004300748" evidence="2">
    <location>
        <begin position="19"/>
        <end position="253"/>
    </location>
</feature>
<dbReference type="KEGG" id="ddi:DDB_G0275063"/>
<reference evidence="3 4" key="1">
    <citation type="journal article" date="2005" name="Nature">
        <title>The genome of the social amoeba Dictyostelium discoideum.</title>
        <authorList>
            <consortium name="The Dictyostelium discoideum Sequencing Consortium"/>
            <person name="Eichinger L."/>
            <person name="Pachebat J.A."/>
            <person name="Glockner G."/>
            <person name="Rajandream M.A."/>
            <person name="Sucgang R."/>
            <person name="Berriman M."/>
            <person name="Song J."/>
            <person name="Olsen R."/>
            <person name="Szafranski K."/>
            <person name="Xu Q."/>
            <person name="Tunggal B."/>
            <person name="Kummerfeld S."/>
            <person name="Madera M."/>
            <person name="Konfortov B.A."/>
            <person name="Rivero F."/>
            <person name="Bankier A.T."/>
            <person name="Lehmann R."/>
            <person name="Hamlin N."/>
            <person name="Davies R."/>
            <person name="Gaudet P."/>
            <person name="Fey P."/>
            <person name="Pilcher K."/>
            <person name="Chen G."/>
            <person name="Saunders D."/>
            <person name="Sodergren E."/>
            <person name="Davis P."/>
            <person name="Kerhornou A."/>
            <person name="Nie X."/>
            <person name="Hall N."/>
            <person name="Anjard C."/>
            <person name="Hemphill L."/>
            <person name="Bason N."/>
            <person name="Farbrother P."/>
            <person name="Desany B."/>
            <person name="Just E."/>
            <person name="Morio T."/>
            <person name="Rost R."/>
            <person name="Churcher C."/>
            <person name="Cooper J."/>
            <person name="Haydock S."/>
            <person name="van Driessche N."/>
            <person name="Cronin A."/>
            <person name="Goodhead I."/>
            <person name="Muzny D."/>
            <person name="Mourier T."/>
            <person name="Pain A."/>
            <person name="Lu M."/>
            <person name="Harper D."/>
            <person name="Lindsay R."/>
            <person name="Hauser H."/>
            <person name="James K."/>
            <person name="Quiles M."/>
            <person name="Madan Babu M."/>
            <person name="Saito T."/>
            <person name="Buchrieser C."/>
            <person name="Wardroper A."/>
            <person name="Felder M."/>
            <person name="Thangavelu M."/>
            <person name="Johnson D."/>
            <person name="Knights A."/>
            <person name="Loulseged H."/>
            <person name="Mungall K."/>
            <person name="Oliver K."/>
            <person name="Price C."/>
            <person name="Quail M.A."/>
            <person name="Urushihara H."/>
            <person name="Hernandez J."/>
            <person name="Rabbinowitsch E."/>
            <person name="Steffen D."/>
            <person name="Sanders M."/>
            <person name="Ma J."/>
            <person name="Kohara Y."/>
            <person name="Sharp S."/>
            <person name="Simmonds M."/>
            <person name="Spiegler S."/>
            <person name="Tivey A."/>
            <person name="Sugano S."/>
            <person name="White B."/>
            <person name="Walker D."/>
            <person name="Woodward J."/>
            <person name="Winckler T."/>
            <person name="Tanaka Y."/>
            <person name="Shaulsky G."/>
            <person name="Schleicher M."/>
            <person name="Weinstock G."/>
            <person name="Rosenthal A."/>
            <person name="Cox E.C."/>
            <person name="Chisholm R.L."/>
            <person name="Gibbs R."/>
            <person name="Loomis W.F."/>
            <person name="Platzer M."/>
            <person name="Kay R.R."/>
            <person name="Williams J."/>
            <person name="Dear P.H."/>
            <person name="Noegel A.A."/>
            <person name="Barrell B."/>
            <person name="Kuspa A."/>
        </authorList>
    </citation>
    <scope>NUCLEOTIDE SEQUENCE [LARGE SCALE GENOMIC DNA]</scope>
    <source>
        <strain evidence="3 4">AX4</strain>
    </source>
</reference>
<evidence type="ECO:0000313" key="3">
    <source>
        <dbReference type="EMBL" id="EAL69812.1"/>
    </source>
</evidence>
<proteinExistence type="predicted"/>
<dbReference type="VEuPathDB" id="AmoebaDB:DDB_G0275063"/>
<dbReference type="HOGENOM" id="CLU_1100182_0_0_1"/>
<dbReference type="RefSeq" id="XP_643779.1">
    <property type="nucleotide sequence ID" value="XM_638687.1"/>
</dbReference>
<sequence>MKILLTFILLINLIIVKSDLVVKTNVYNSPGCTGGVNKTVLHSHCNLVFRQELVGMNVSYYFANEKMDSKCSNAKTNVYAEPLHVCDEDNQIKVSYNYLTYQDAINDLPMDSCNEVIFNGGCEENYIITSILKGTCSPIKVNDTEAWTYSTCDENSMLSYICSEPTCFIGNCYAIPNVYKNSTQCVPGRDLDGNIADGIYYKFVPKLKSQPKPSSPTPSQTSTPISEDEDPNHSSKVFASIALIIFGLLLSSL</sequence>
<dbReference type="InParanoid" id="Q86I18"/>
<dbReference type="FunCoup" id="Q86I18">
    <property type="interactions" value="108"/>
</dbReference>
<dbReference type="EMBL" id="AAFI02000013">
    <property type="protein sequence ID" value="EAL69812.1"/>
    <property type="molecule type" value="Genomic_DNA"/>
</dbReference>
<dbReference type="eggNOG" id="ENOG502RIQM">
    <property type="taxonomic scope" value="Eukaryota"/>
</dbReference>
<keyword evidence="4" id="KW-1185">Reference proteome</keyword>
<dbReference type="Proteomes" id="UP000002195">
    <property type="component" value="Unassembled WGS sequence"/>
</dbReference>
<evidence type="ECO:0000256" key="1">
    <source>
        <dbReference type="SAM" id="MobiDB-lite"/>
    </source>
</evidence>
<evidence type="ECO:0000313" key="4">
    <source>
        <dbReference type="Proteomes" id="UP000002195"/>
    </source>
</evidence>
<keyword evidence="2" id="KW-0732">Signal</keyword>
<accession>Q86I18</accession>
<dbReference type="GlyGen" id="Q86I18">
    <property type="glycosylation" value="1 site"/>
</dbReference>
<feature type="compositionally biased region" description="Low complexity" evidence="1">
    <location>
        <begin position="207"/>
        <end position="225"/>
    </location>
</feature>
<evidence type="ECO:0000256" key="2">
    <source>
        <dbReference type="SAM" id="SignalP"/>
    </source>
</evidence>
<feature type="signal peptide" evidence="2">
    <location>
        <begin position="1"/>
        <end position="18"/>
    </location>
</feature>
<comment type="caution">
    <text evidence="3">The sequence shown here is derived from an EMBL/GenBank/DDBJ whole genome shotgun (WGS) entry which is preliminary data.</text>
</comment>
<gene>
    <name evidence="3" type="ORF">DDB_G0275063</name>
</gene>
<dbReference type="GeneID" id="8619824"/>
<feature type="region of interest" description="Disordered" evidence="1">
    <location>
        <begin position="207"/>
        <end position="232"/>
    </location>
</feature>
<name>Q86I18_DICDI</name>
<dbReference type="OMA" id="WVEEYNT"/>
<organism evidence="3 4">
    <name type="scientific">Dictyostelium discoideum</name>
    <name type="common">Social amoeba</name>
    <dbReference type="NCBI Taxonomy" id="44689"/>
    <lineage>
        <taxon>Eukaryota</taxon>
        <taxon>Amoebozoa</taxon>
        <taxon>Evosea</taxon>
        <taxon>Eumycetozoa</taxon>
        <taxon>Dictyostelia</taxon>
        <taxon>Dictyosteliales</taxon>
        <taxon>Dictyosteliaceae</taxon>
        <taxon>Dictyostelium</taxon>
    </lineage>
</organism>
<accession>Q554D2</accession>
<protein>
    <submittedName>
        <fullName evidence="3">Uncharacterized protein</fullName>
    </submittedName>
</protein>
<dbReference type="PaxDb" id="44689-DDB0229936"/>